<organism evidence="1 2">
    <name type="scientific">Lasius platythorax</name>
    <dbReference type="NCBI Taxonomy" id="488582"/>
    <lineage>
        <taxon>Eukaryota</taxon>
        <taxon>Metazoa</taxon>
        <taxon>Ecdysozoa</taxon>
        <taxon>Arthropoda</taxon>
        <taxon>Hexapoda</taxon>
        <taxon>Insecta</taxon>
        <taxon>Pterygota</taxon>
        <taxon>Neoptera</taxon>
        <taxon>Endopterygota</taxon>
        <taxon>Hymenoptera</taxon>
        <taxon>Apocrita</taxon>
        <taxon>Aculeata</taxon>
        <taxon>Formicoidea</taxon>
        <taxon>Formicidae</taxon>
        <taxon>Formicinae</taxon>
        <taxon>Lasius</taxon>
        <taxon>Lasius</taxon>
    </lineage>
</organism>
<dbReference type="AlphaFoldDB" id="A0AAV2NVV1"/>
<name>A0AAV2NVV1_9HYME</name>
<reference evidence="1" key="1">
    <citation type="submission" date="2024-04" db="EMBL/GenBank/DDBJ databases">
        <authorList>
            <consortium name="Molecular Ecology Group"/>
        </authorList>
    </citation>
    <scope>NUCLEOTIDE SEQUENCE</scope>
</reference>
<sequence length="66" mass="7180">MELTGRKTSSPAALTALLPSCDAPGTISVIGREGATQLRKSHEWRRLVSVDPMKIHTVRLTAVVLR</sequence>
<dbReference type="EMBL" id="OZ034828">
    <property type="protein sequence ID" value="CAL1684522.1"/>
    <property type="molecule type" value="Genomic_DNA"/>
</dbReference>
<keyword evidence="2" id="KW-1185">Reference proteome</keyword>
<evidence type="ECO:0000313" key="2">
    <source>
        <dbReference type="Proteomes" id="UP001497644"/>
    </source>
</evidence>
<evidence type="ECO:0000313" key="1">
    <source>
        <dbReference type="EMBL" id="CAL1684522.1"/>
    </source>
</evidence>
<gene>
    <name evidence="1" type="ORF">LPLAT_LOCUS10127</name>
</gene>
<accession>A0AAV2NVV1</accession>
<dbReference type="Proteomes" id="UP001497644">
    <property type="component" value="Chromosome 5"/>
</dbReference>
<protein>
    <submittedName>
        <fullName evidence="1">Uncharacterized protein</fullName>
    </submittedName>
</protein>
<proteinExistence type="predicted"/>